<evidence type="ECO:0000313" key="1">
    <source>
        <dbReference type="EMBL" id="OIN91580.1"/>
    </source>
</evidence>
<dbReference type="InterPro" id="IPR012657">
    <property type="entry name" value="23S_rRNA-intervening_sequence"/>
</dbReference>
<dbReference type="Gene3D" id="1.20.1440.60">
    <property type="entry name" value="23S rRNA-intervening sequence"/>
    <property type="match status" value="1"/>
</dbReference>
<protein>
    <recommendedName>
        <fullName evidence="3">Four helix bundle protein</fullName>
    </recommendedName>
</protein>
<dbReference type="PANTHER" id="PTHR38471:SF2">
    <property type="entry name" value="FOUR HELIX BUNDLE PROTEIN"/>
    <property type="match status" value="1"/>
</dbReference>
<evidence type="ECO:0000313" key="2">
    <source>
        <dbReference type="Proteomes" id="UP000182345"/>
    </source>
</evidence>
<dbReference type="AlphaFoldDB" id="A0A1J4RYV4"/>
<organism evidence="1 2">
    <name type="scientific">Candidatus Collierbacteria bacterium CG1_02_44_10</name>
    <dbReference type="NCBI Taxonomy" id="1805087"/>
    <lineage>
        <taxon>Bacteria</taxon>
        <taxon>Candidatus Collieribacteriota</taxon>
    </lineage>
</organism>
<dbReference type="Proteomes" id="UP000182345">
    <property type="component" value="Unassembled WGS sequence"/>
</dbReference>
<proteinExistence type="predicted"/>
<dbReference type="PANTHER" id="PTHR38471">
    <property type="entry name" value="FOUR HELIX BUNDLE PROTEIN"/>
    <property type="match status" value="1"/>
</dbReference>
<comment type="caution">
    <text evidence="1">The sequence shown here is derived from an EMBL/GenBank/DDBJ whole genome shotgun (WGS) entry which is preliminary data.</text>
</comment>
<sequence>MDRNSQQNTVNKFEDLFIWQKARELTREVYKISNNWNDRSLQDQIRRAAVSVLSNIAEGFERGTKDEFLYFLYIARGSAGEVRAQLYVAIDQKFIPEGEFKRVQDLADYESRLIAKFIAGYKTKSYGGQRVADPKFQEKQDFENYLKGIVSRSATVTQ</sequence>
<dbReference type="Pfam" id="PF05635">
    <property type="entry name" value="23S_rRNA_IVP"/>
    <property type="match status" value="1"/>
</dbReference>
<dbReference type="NCBIfam" id="TIGR02436">
    <property type="entry name" value="four helix bundle protein"/>
    <property type="match status" value="1"/>
</dbReference>
<name>A0A1J4RYV4_9BACT</name>
<dbReference type="SUPFAM" id="SSF158446">
    <property type="entry name" value="IVS-encoded protein-like"/>
    <property type="match status" value="1"/>
</dbReference>
<accession>A0A1J4RYV4</accession>
<evidence type="ECO:0008006" key="3">
    <source>
        <dbReference type="Google" id="ProtNLM"/>
    </source>
</evidence>
<dbReference type="InterPro" id="IPR036583">
    <property type="entry name" value="23S_rRNA_IVS_sf"/>
</dbReference>
<dbReference type="CDD" id="cd16377">
    <property type="entry name" value="23S_rRNA_IVP_like"/>
    <property type="match status" value="1"/>
</dbReference>
<dbReference type="EMBL" id="MNUK01000041">
    <property type="protein sequence ID" value="OIN91580.1"/>
    <property type="molecule type" value="Genomic_DNA"/>
</dbReference>
<gene>
    <name evidence="1" type="ORF">AUJ42_01675</name>
</gene>
<reference evidence="1 2" key="1">
    <citation type="journal article" date="2016" name="Environ. Microbiol.">
        <title>Genomic resolution of a cold subsurface aquifer community provides metabolic insights for novel microbes adapted to high CO concentrations.</title>
        <authorList>
            <person name="Probst A.J."/>
            <person name="Castelle C.J."/>
            <person name="Singh A."/>
            <person name="Brown C.T."/>
            <person name="Anantharaman K."/>
            <person name="Sharon I."/>
            <person name="Hug L.A."/>
            <person name="Burstein D."/>
            <person name="Emerson J.B."/>
            <person name="Thomas B.C."/>
            <person name="Banfield J.F."/>
        </authorList>
    </citation>
    <scope>NUCLEOTIDE SEQUENCE [LARGE SCALE GENOMIC DNA]</scope>
    <source>
        <strain evidence="1">CG1_02_44_10</strain>
    </source>
</reference>